<accession>A0ACC1HKN0</accession>
<protein>
    <submittedName>
        <fullName evidence="1">Uncharacterized protein</fullName>
    </submittedName>
</protein>
<evidence type="ECO:0000313" key="2">
    <source>
        <dbReference type="Proteomes" id="UP001145114"/>
    </source>
</evidence>
<evidence type="ECO:0000313" key="1">
    <source>
        <dbReference type="EMBL" id="KAJ1674469.1"/>
    </source>
</evidence>
<comment type="caution">
    <text evidence="1">The sequence shown here is derived from an EMBL/GenBank/DDBJ whole genome shotgun (WGS) entry which is preliminary data.</text>
</comment>
<dbReference type="Proteomes" id="UP001145114">
    <property type="component" value="Unassembled WGS sequence"/>
</dbReference>
<gene>
    <name evidence="1" type="ORF">EV182_003213</name>
</gene>
<name>A0ACC1HKN0_9FUNG</name>
<proteinExistence type="predicted"/>
<reference evidence="1" key="1">
    <citation type="submission" date="2022-06" db="EMBL/GenBank/DDBJ databases">
        <title>Phylogenomic reconstructions and comparative analyses of Kickxellomycotina fungi.</title>
        <authorList>
            <person name="Reynolds N.K."/>
            <person name="Stajich J.E."/>
            <person name="Barry K."/>
            <person name="Grigoriev I.V."/>
            <person name="Crous P."/>
            <person name="Smith M.E."/>
        </authorList>
    </citation>
    <scope>NUCLEOTIDE SEQUENCE</scope>
    <source>
        <strain evidence="1">RSA 2271</strain>
    </source>
</reference>
<organism evidence="1 2">
    <name type="scientific">Spiromyces aspiralis</name>
    <dbReference type="NCBI Taxonomy" id="68401"/>
    <lineage>
        <taxon>Eukaryota</taxon>
        <taxon>Fungi</taxon>
        <taxon>Fungi incertae sedis</taxon>
        <taxon>Zoopagomycota</taxon>
        <taxon>Kickxellomycotina</taxon>
        <taxon>Kickxellomycetes</taxon>
        <taxon>Kickxellales</taxon>
        <taxon>Kickxellaceae</taxon>
        <taxon>Spiromyces</taxon>
    </lineage>
</organism>
<keyword evidence="2" id="KW-1185">Reference proteome</keyword>
<feature type="non-terminal residue" evidence="1">
    <location>
        <position position="144"/>
    </location>
</feature>
<dbReference type="EMBL" id="JAMZIH010005941">
    <property type="protein sequence ID" value="KAJ1674469.1"/>
    <property type="molecule type" value="Genomic_DNA"/>
</dbReference>
<sequence>MPCKSPDNDLAGLKGRRAVIDGEFATIRYVGLVPPTKGTWLGVEWDRLERGKHSGTKDGVQYFECRNPGAGSFVRISPRVNLGMAFWEAFKEKYVRVDKSASLEGFPTTIGDTEAKVEAVGFDKYIDQRSRQVLMKRKETWLQG</sequence>